<dbReference type="GO" id="GO:0005886">
    <property type="term" value="C:plasma membrane"/>
    <property type="evidence" value="ECO:0007669"/>
    <property type="project" value="UniProtKB-SubCell"/>
</dbReference>
<evidence type="ECO:0000256" key="5">
    <source>
        <dbReference type="ARBA" id="ARBA00022781"/>
    </source>
</evidence>
<keyword evidence="9 10" id="KW-0066">ATP synthesis</keyword>
<dbReference type="EMBL" id="BSFM01000015">
    <property type="protein sequence ID" value="GLK85428.1"/>
    <property type="molecule type" value="Genomic_DNA"/>
</dbReference>
<keyword evidence="6 10" id="KW-0406">Ion transport</keyword>
<dbReference type="GO" id="GO:0012505">
    <property type="term" value="C:endomembrane system"/>
    <property type="evidence" value="ECO:0007669"/>
    <property type="project" value="UniProtKB-SubCell"/>
</dbReference>
<evidence type="ECO:0000259" key="12">
    <source>
        <dbReference type="Pfam" id="PF02823"/>
    </source>
</evidence>
<name>A0A9W6JZM3_9HYPH</name>
<evidence type="ECO:0000256" key="4">
    <source>
        <dbReference type="ARBA" id="ARBA00022448"/>
    </source>
</evidence>
<keyword evidence="4 10" id="KW-0813">Transport</keyword>
<dbReference type="GO" id="GO:0005524">
    <property type="term" value="F:ATP binding"/>
    <property type="evidence" value="ECO:0007669"/>
    <property type="project" value="UniProtKB-UniRule"/>
</dbReference>
<dbReference type="CDD" id="cd12152">
    <property type="entry name" value="F1-ATPase_delta"/>
    <property type="match status" value="1"/>
</dbReference>
<dbReference type="Pfam" id="PF02823">
    <property type="entry name" value="ATP-synt_DE_N"/>
    <property type="match status" value="1"/>
</dbReference>
<evidence type="ECO:0000256" key="2">
    <source>
        <dbReference type="ARBA" id="ARBA00004184"/>
    </source>
</evidence>
<organism evidence="13 14">
    <name type="scientific">Ancylobacter defluvii</name>
    <dbReference type="NCBI Taxonomy" id="1282440"/>
    <lineage>
        <taxon>Bacteria</taxon>
        <taxon>Pseudomonadati</taxon>
        <taxon>Pseudomonadota</taxon>
        <taxon>Alphaproteobacteria</taxon>
        <taxon>Hyphomicrobiales</taxon>
        <taxon>Xanthobacteraceae</taxon>
        <taxon>Ancylobacter</taxon>
    </lineage>
</organism>
<keyword evidence="8 10" id="KW-0139">CF(1)</keyword>
<reference evidence="13" key="1">
    <citation type="journal article" date="2014" name="Int. J. Syst. Evol. Microbiol.">
        <title>Complete genome sequence of Corynebacterium casei LMG S-19264T (=DSM 44701T), isolated from a smear-ripened cheese.</title>
        <authorList>
            <consortium name="US DOE Joint Genome Institute (JGI-PGF)"/>
            <person name="Walter F."/>
            <person name="Albersmeier A."/>
            <person name="Kalinowski J."/>
            <person name="Ruckert C."/>
        </authorList>
    </citation>
    <scope>NUCLEOTIDE SEQUENCE</scope>
    <source>
        <strain evidence="13">VKM B-2789</strain>
    </source>
</reference>
<dbReference type="Gene3D" id="2.60.15.10">
    <property type="entry name" value="F0F1 ATP synthase delta/epsilon subunit, N-terminal"/>
    <property type="match status" value="1"/>
</dbReference>
<dbReference type="PANTHER" id="PTHR13822:SF10">
    <property type="entry name" value="ATP SYNTHASE EPSILON CHAIN, CHLOROPLASTIC"/>
    <property type="match status" value="1"/>
</dbReference>
<comment type="subcellular location">
    <subcellularLocation>
        <location evidence="10">Cell membrane</location>
        <topology evidence="10">Peripheral membrane protein</topology>
    </subcellularLocation>
    <subcellularLocation>
        <location evidence="2">Endomembrane system</location>
        <topology evidence="2">Peripheral membrane protein</topology>
    </subcellularLocation>
</comment>
<evidence type="ECO:0000256" key="8">
    <source>
        <dbReference type="ARBA" id="ARBA00023196"/>
    </source>
</evidence>
<dbReference type="AlphaFoldDB" id="A0A9W6JZM3"/>
<dbReference type="NCBIfam" id="TIGR01216">
    <property type="entry name" value="ATP_synt_epsi"/>
    <property type="match status" value="1"/>
</dbReference>
<evidence type="ECO:0000256" key="11">
    <source>
        <dbReference type="RuleBase" id="RU003656"/>
    </source>
</evidence>
<keyword evidence="7 10" id="KW-0472">Membrane</keyword>
<evidence type="ECO:0000313" key="14">
    <source>
        <dbReference type="Proteomes" id="UP001143330"/>
    </source>
</evidence>
<gene>
    <name evidence="10 13" type="primary">atpC</name>
    <name evidence="13" type="ORF">GCM10017653_34980</name>
</gene>
<dbReference type="Proteomes" id="UP001143330">
    <property type="component" value="Unassembled WGS sequence"/>
</dbReference>
<keyword evidence="5 10" id="KW-0375">Hydrogen ion transport</keyword>
<dbReference type="InterPro" id="IPR001469">
    <property type="entry name" value="ATP_synth_F1_dsu/esu"/>
</dbReference>
<feature type="domain" description="ATP synthase F1 complex delta/epsilon subunit N-terminal" evidence="12">
    <location>
        <begin position="5"/>
        <end position="82"/>
    </location>
</feature>
<dbReference type="GO" id="GO:0045259">
    <property type="term" value="C:proton-transporting ATP synthase complex"/>
    <property type="evidence" value="ECO:0007669"/>
    <property type="project" value="UniProtKB-KW"/>
</dbReference>
<comment type="subunit">
    <text evidence="10 11">F-type ATPases have 2 components, CF(1) - the catalytic core - and CF(0) - the membrane proton channel. CF(1) has five subunits: alpha(3), beta(3), gamma(1), delta(1), epsilon(1). CF(0) has three main subunits: a, b and c.</text>
</comment>
<proteinExistence type="inferred from homology"/>
<dbReference type="InterPro" id="IPR036771">
    <property type="entry name" value="ATPsynth_dsu/esu_N"/>
</dbReference>
<evidence type="ECO:0000256" key="9">
    <source>
        <dbReference type="ARBA" id="ARBA00023310"/>
    </source>
</evidence>
<keyword evidence="10" id="KW-1003">Cell membrane</keyword>
<accession>A0A9W6JZM3</accession>
<dbReference type="NCBIfam" id="NF001851">
    <property type="entry name" value="PRK00571.2-4"/>
    <property type="match status" value="1"/>
</dbReference>
<evidence type="ECO:0000256" key="10">
    <source>
        <dbReference type="HAMAP-Rule" id="MF_00530"/>
    </source>
</evidence>
<evidence type="ECO:0000256" key="6">
    <source>
        <dbReference type="ARBA" id="ARBA00023065"/>
    </source>
</evidence>
<evidence type="ECO:0000256" key="1">
    <source>
        <dbReference type="ARBA" id="ARBA00003543"/>
    </source>
</evidence>
<evidence type="ECO:0000256" key="3">
    <source>
        <dbReference type="ARBA" id="ARBA00005712"/>
    </source>
</evidence>
<protein>
    <recommendedName>
        <fullName evidence="10">ATP synthase epsilon chain</fullName>
    </recommendedName>
    <alternativeName>
        <fullName evidence="10">ATP synthase F1 sector epsilon subunit</fullName>
    </alternativeName>
    <alternativeName>
        <fullName evidence="10">F-ATPase epsilon subunit</fullName>
    </alternativeName>
</protein>
<dbReference type="SUPFAM" id="SSF51344">
    <property type="entry name" value="Epsilon subunit of F1F0-ATP synthase N-terminal domain"/>
    <property type="match status" value="1"/>
</dbReference>
<sequence length="138" mass="14353">MANFPFELVSPEKLVYAGAVSEVVVPGAEGEFGVLAGHAPFVSVLKPGVLTIKGEGKVQKLFVRGGFAEANPQGLTVLAETAVPLADLSGGKLAQMIKDAQEDVEDARDDATRLKRQTVLDALKTTAAAIEADGRAAH</sequence>
<comment type="caution">
    <text evidence="13">The sequence shown here is derived from an EMBL/GenBank/DDBJ whole genome shotgun (WGS) entry which is preliminary data.</text>
</comment>
<dbReference type="PANTHER" id="PTHR13822">
    <property type="entry name" value="ATP SYNTHASE DELTA/EPSILON CHAIN"/>
    <property type="match status" value="1"/>
</dbReference>
<comment type="similarity">
    <text evidence="3 10 11">Belongs to the ATPase epsilon chain family.</text>
</comment>
<dbReference type="GO" id="GO:0046933">
    <property type="term" value="F:proton-transporting ATP synthase activity, rotational mechanism"/>
    <property type="evidence" value="ECO:0007669"/>
    <property type="project" value="UniProtKB-UniRule"/>
</dbReference>
<keyword evidence="14" id="KW-1185">Reference proteome</keyword>
<evidence type="ECO:0000256" key="7">
    <source>
        <dbReference type="ARBA" id="ARBA00023136"/>
    </source>
</evidence>
<dbReference type="HAMAP" id="MF_00530">
    <property type="entry name" value="ATP_synth_epsil_bac"/>
    <property type="match status" value="1"/>
</dbReference>
<dbReference type="InterPro" id="IPR020546">
    <property type="entry name" value="ATP_synth_F1_dsu/esu_N"/>
</dbReference>
<dbReference type="RefSeq" id="WP_213361646.1">
    <property type="nucleotide sequence ID" value="NZ_BSFM01000015.1"/>
</dbReference>
<reference evidence="13" key="2">
    <citation type="submission" date="2023-01" db="EMBL/GenBank/DDBJ databases">
        <authorList>
            <person name="Sun Q."/>
            <person name="Evtushenko L."/>
        </authorList>
    </citation>
    <scope>NUCLEOTIDE SEQUENCE</scope>
    <source>
        <strain evidence="13">VKM B-2789</strain>
    </source>
</reference>
<evidence type="ECO:0000313" key="13">
    <source>
        <dbReference type="EMBL" id="GLK85428.1"/>
    </source>
</evidence>
<comment type="function">
    <text evidence="1 10">Produces ATP from ADP in the presence of a proton gradient across the membrane.</text>
</comment>